<comment type="caution">
    <text evidence="6">The sequence shown here is derived from an EMBL/GenBank/DDBJ whole genome shotgun (WGS) entry which is preliminary data.</text>
</comment>
<dbReference type="InterPro" id="IPR005119">
    <property type="entry name" value="LysR_subst-bd"/>
</dbReference>
<dbReference type="GO" id="GO:0000976">
    <property type="term" value="F:transcription cis-regulatory region binding"/>
    <property type="evidence" value="ECO:0007669"/>
    <property type="project" value="TreeGrafter"/>
</dbReference>
<evidence type="ECO:0000256" key="3">
    <source>
        <dbReference type="ARBA" id="ARBA00023125"/>
    </source>
</evidence>
<accession>A0A0W8G6N5</accession>
<dbReference type="PANTHER" id="PTHR30126:SF64">
    <property type="entry name" value="HTH-TYPE TRANSCRIPTIONAL REGULATOR CITR"/>
    <property type="match status" value="1"/>
</dbReference>
<evidence type="ECO:0000259" key="5">
    <source>
        <dbReference type="PROSITE" id="PS50931"/>
    </source>
</evidence>
<dbReference type="NCBIfam" id="NF040786">
    <property type="entry name" value="LysR_Sec_metab"/>
    <property type="match status" value="1"/>
</dbReference>
<dbReference type="Gene3D" id="3.40.190.290">
    <property type="match status" value="1"/>
</dbReference>
<sequence length="300" mass="33217">MDIRRLQAFCKVYELKSFSRAGEELLLSQPTVSAHIMALESELGTRLFDRLGRTVLPTPAAHILYQHALDAFDRLENARTEILALTQRVSGELSIGGSTIPAHYILPEIMAVFRAKYPEVTINLVIGDTQEIIERVVEGHLSLGLVGAATDHPDLACELLMNDELICIAPADMDVPLGNAHSDGFDPGYLRGLPWVMREHGSGTRLAFESALRERGMDIRELRTSILVHSTLAVLQCVKAGLGVSVTSRLAVAGALERGEIRQIDVPGLSIKRGYYRIHHAKRHIFPAMRRFLEVLSTLR</sequence>
<dbReference type="InterPro" id="IPR000847">
    <property type="entry name" value="LysR_HTH_N"/>
</dbReference>
<dbReference type="PRINTS" id="PR00039">
    <property type="entry name" value="HTHLYSR"/>
</dbReference>
<evidence type="ECO:0000256" key="4">
    <source>
        <dbReference type="ARBA" id="ARBA00023163"/>
    </source>
</evidence>
<comment type="similarity">
    <text evidence="1">Belongs to the LysR transcriptional regulatory family.</text>
</comment>
<dbReference type="InterPro" id="IPR047788">
    <property type="entry name" value="LysR-like_Sec_metab"/>
</dbReference>
<dbReference type="SUPFAM" id="SSF46785">
    <property type="entry name" value="Winged helix' DNA-binding domain"/>
    <property type="match status" value="1"/>
</dbReference>
<organism evidence="6">
    <name type="scientific">hydrocarbon metagenome</name>
    <dbReference type="NCBI Taxonomy" id="938273"/>
    <lineage>
        <taxon>unclassified sequences</taxon>
        <taxon>metagenomes</taxon>
        <taxon>ecological metagenomes</taxon>
    </lineage>
</organism>
<evidence type="ECO:0000256" key="2">
    <source>
        <dbReference type="ARBA" id="ARBA00023015"/>
    </source>
</evidence>
<gene>
    <name evidence="6" type="ORF">ASZ90_001467</name>
</gene>
<dbReference type="Gene3D" id="1.10.10.10">
    <property type="entry name" value="Winged helix-like DNA-binding domain superfamily/Winged helix DNA-binding domain"/>
    <property type="match status" value="1"/>
</dbReference>
<keyword evidence="4" id="KW-0804">Transcription</keyword>
<dbReference type="EMBL" id="LNQE01000194">
    <property type="protein sequence ID" value="KUG28684.1"/>
    <property type="molecule type" value="Genomic_DNA"/>
</dbReference>
<dbReference type="CDD" id="cd08420">
    <property type="entry name" value="PBP2_CysL_like"/>
    <property type="match status" value="1"/>
</dbReference>
<dbReference type="InterPro" id="IPR036390">
    <property type="entry name" value="WH_DNA-bd_sf"/>
</dbReference>
<reference evidence="6" key="1">
    <citation type="journal article" date="2015" name="Proc. Natl. Acad. Sci. U.S.A.">
        <title>Networks of energetic and metabolic interactions define dynamics in microbial communities.</title>
        <authorList>
            <person name="Embree M."/>
            <person name="Liu J.K."/>
            <person name="Al-Bassam M.M."/>
            <person name="Zengler K."/>
        </authorList>
    </citation>
    <scope>NUCLEOTIDE SEQUENCE</scope>
</reference>
<dbReference type="SUPFAM" id="SSF53850">
    <property type="entry name" value="Periplasmic binding protein-like II"/>
    <property type="match status" value="1"/>
</dbReference>
<name>A0A0W8G6N5_9ZZZZ</name>
<keyword evidence="3" id="KW-0238">DNA-binding</keyword>
<proteinExistence type="inferred from homology"/>
<evidence type="ECO:0000256" key="1">
    <source>
        <dbReference type="ARBA" id="ARBA00009437"/>
    </source>
</evidence>
<dbReference type="InterPro" id="IPR036388">
    <property type="entry name" value="WH-like_DNA-bd_sf"/>
</dbReference>
<dbReference type="Pfam" id="PF00126">
    <property type="entry name" value="HTH_1"/>
    <property type="match status" value="1"/>
</dbReference>
<dbReference type="PANTHER" id="PTHR30126">
    <property type="entry name" value="HTH-TYPE TRANSCRIPTIONAL REGULATOR"/>
    <property type="match status" value="1"/>
</dbReference>
<evidence type="ECO:0000313" key="6">
    <source>
        <dbReference type="EMBL" id="KUG28684.1"/>
    </source>
</evidence>
<dbReference type="GO" id="GO:0003700">
    <property type="term" value="F:DNA-binding transcription factor activity"/>
    <property type="evidence" value="ECO:0007669"/>
    <property type="project" value="InterPro"/>
</dbReference>
<protein>
    <submittedName>
        <fullName evidence="6">Transcriptional regulator, lysr family</fullName>
    </submittedName>
</protein>
<dbReference type="PROSITE" id="PS50931">
    <property type="entry name" value="HTH_LYSR"/>
    <property type="match status" value="1"/>
</dbReference>
<dbReference type="FunFam" id="1.10.10.10:FF:000001">
    <property type="entry name" value="LysR family transcriptional regulator"/>
    <property type="match status" value="1"/>
</dbReference>
<feature type="domain" description="HTH lysR-type" evidence="5">
    <location>
        <begin position="1"/>
        <end position="58"/>
    </location>
</feature>
<dbReference type="Pfam" id="PF03466">
    <property type="entry name" value="LysR_substrate"/>
    <property type="match status" value="1"/>
</dbReference>
<keyword evidence="2" id="KW-0805">Transcription regulation</keyword>
<dbReference type="AlphaFoldDB" id="A0A0W8G6N5"/>